<keyword evidence="2" id="KW-1185">Reference proteome</keyword>
<protein>
    <submittedName>
        <fullName evidence="1">Uncharacterized protein</fullName>
    </submittedName>
</protein>
<organism evidence="1 2">
    <name type="scientific">Cardiocondyla obscurior</name>
    <dbReference type="NCBI Taxonomy" id="286306"/>
    <lineage>
        <taxon>Eukaryota</taxon>
        <taxon>Metazoa</taxon>
        <taxon>Ecdysozoa</taxon>
        <taxon>Arthropoda</taxon>
        <taxon>Hexapoda</taxon>
        <taxon>Insecta</taxon>
        <taxon>Pterygota</taxon>
        <taxon>Neoptera</taxon>
        <taxon>Endopterygota</taxon>
        <taxon>Hymenoptera</taxon>
        <taxon>Apocrita</taxon>
        <taxon>Aculeata</taxon>
        <taxon>Formicoidea</taxon>
        <taxon>Formicidae</taxon>
        <taxon>Myrmicinae</taxon>
        <taxon>Cardiocondyla</taxon>
    </lineage>
</organism>
<evidence type="ECO:0000313" key="2">
    <source>
        <dbReference type="Proteomes" id="UP001430953"/>
    </source>
</evidence>
<evidence type="ECO:0000313" key="1">
    <source>
        <dbReference type="EMBL" id="KAL0120843.1"/>
    </source>
</evidence>
<proteinExistence type="predicted"/>
<gene>
    <name evidence="1" type="ORF">PUN28_008491</name>
</gene>
<sequence>MRDDDSLRHLRNRFKILPKRRYIIKILHLNQVFRSTKTSQSYDNYKITSPGILPARKKKKEITKSTSVKGGIHLTNKHNVCMYTL</sequence>
<comment type="caution">
    <text evidence="1">The sequence shown here is derived from an EMBL/GenBank/DDBJ whole genome shotgun (WGS) entry which is preliminary data.</text>
</comment>
<accession>A0AAW2FZU5</accession>
<dbReference type="Proteomes" id="UP001430953">
    <property type="component" value="Unassembled WGS sequence"/>
</dbReference>
<name>A0AAW2FZU5_9HYME</name>
<reference evidence="1 2" key="1">
    <citation type="submission" date="2023-03" db="EMBL/GenBank/DDBJ databases">
        <title>High recombination rates correlate with genetic variation in Cardiocondyla obscurior ants.</title>
        <authorList>
            <person name="Errbii M."/>
        </authorList>
    </citation>
    <scope>NUCLEOTIDE SEQUENCE [LARGE SCALE GENOMIC DNA]</scope>
    <source>
        <strain evidence="1">Alpha-2009</strain>
        <tissue evidence="1">Whole body</tissue>
    </source>
</reference>
<dbReference type="EMBL" id="JADYXP020000007">
    <property type="protein sequence ID" value="KAL0120843.1"/>
    <property type="molecule type" value="Genomic_DNA"/>
</dbReference>
<dbReference type="AlphaFoldDB" id="A0AAW2FZU5"/>